<keyword evidence="2" id="KW-1185">Reference proteome</keyword>
<proteinExistence type="predicted"/>
<dbReference type="Proteomes" id="UP001500002">
    <property type="component" value="Unassembled WGS sequence"/>
</dbReference>
<accession>A0ABN2LUL0</accession>
<name>A0ABN2LUL0_9MICO</name>
<reference evidence="1 2" key="1">
    <citation type="journal article" date="2019" name="Int. J. Syst. Evol. Microbiol.">
        <title>The Global Catalogue of Microorganisms (GCM) 10K type strain sequencing project: providing services to taxonomists for standard genome sequencing and annotation.</title>
        <authorList>
            <consortium name="The Broad Institute Genomics Platform"/>
            <consortium name="The Broad Institute Genome Sequencing Center for Infectious Disease"/>
            <person name="Wu L."/>
            <person name="Ma J."/>
        </authorList>
    </citation>
    <scope>NUCLEOTIDE SEQUENCE [LARGE SCALE GENOMIC DNA]</scope>
    <source>
        <strain evidence="1 2">JCM 14322</strain>
    </source>
</reference>
<gene>
    <name evidence="1" type="ORF">GCM10009749_04570</name>
</gene>
<dbReference type="EMBL" id="BAAANJ010000001">
    <property type="protein sequence ID" value="GAA1799829.1"/>
    <property type="molecule type" value="Genomic_DNA"/>
</dbReference>
<protein>
    <submittedName>
        <fullName evidence="1">Uncharacterized protein</fullName>
    </submittedName>
</protein>
<evidence type="ECO:0000313" key="1">
    <source>
        <dbReference type="EMBL" id="GAA1799829.1"/>
    </source>
</evidence>
<organism evidence="1 2">
    <name type="scientific">Agromyces neolithicus</name>
    <dbReference type="NCBI Taxonomy" id="269420"/>
    <lineage>
        <taxon>Bacteria</taxon>
        <taxon>Bacillati</taxon>
        <taxon>Actinomycetota</taxon>
        <taxon>Actinomycetes</taxon>
        <taxon>Micrococcales</taxon>
        <taxon>Microbacteriaceae</taxon>
        <taxon>Agromyces</taxon>
    </lineage>
</organism>
<evidence type="ECO:0000313" key="2">
    <source>
        <dbReference type="Proteomes" id="UP001500002"/>
    </source>
</evidence>
<sequence length="86" mass="9515">MHTGGEPPMRKEAAARLSKWARYRVAVLSRVRVWQPIASEREPTSVLTGGWGPGWRARSIVKTVADTAATAVAWIDDLAVRSTLMR</sequence>
<comment type="caution">
    <text evidence="1">The sequence shown here is derived from an EMBL/GenBank/DDBJ whole genome shotgun (WGS) entry which is preliminary data.</text>
</comment>